<protein>
    <submittedName>
        <fullName evidence="2">Uncharacterized protein</fullName>
    </submittedName>
</protein>
<evidence type="ECO:0000256" key="1">
    <source>
        <dbReference type="SAM" id="MobiDB-lite"/>
    </source>
</evidence>
<keyword evidence="3" id="KW-1185">Reference proteome</keyword>
<dbReference type="STRING" id="7868.ENSCMIP00000025874"/>
<name>A0A4W3I770_CALMI</name>
<proteinExistence type="predicted"/>
<evidence type="ECO:0000313" key="3">
    <source>
        <dbReference type="Proteomes" id="UP000314986"/>
    </source>
</evidence>
<reference evidence="3" key="2">
    <citation type="journal article" date="2007" name="PLoS Biol.">
        <title>Survey sequencing and comparative analysis of the elephant shark (Callorhinchus milii) genome.</title>
        <authorList>
            <person name="Venkatesh B."/>
            <person name="Kirkness E.F."/>
            <person name="Loh Y.H."/>
            <person name="Halpern A.L."/>
            <person name="Lee A.P."/>
            <person name="Johnson J."/>
            <person name="Dandona N."/>
            <person name="Viswanathan L.D."/>
            <person name="Tay A."/>
            <person name="Venter J.C."/>
            <person name="Strausberg R.L."/>
            <person name="Brenner S."/>
        </authorList>
    </citation>
    <scope>NUCLEOTIDE SEQUENCE [LARGE SCALE GENOMIC DNA]</scope>
</reference>
<dbReference type="Ensembl" id="ENSCMIT00000026301.1">
    <property type="protein sequence ID" value="ENSCMIP00000025874.1"/>
    <property type="gene ID" value="ENSCMIG00000011356.1"/>
</dbReference>
<sequence>MPDQGSNPGPLLDSHYTLQDDCVSGASEWECQEQRLCAMEQRLQLQEDELTLVKSALVDALRRIRVRPLASHPTASLAQGLDPSPRTPQPL</sequence>
<dbReference type="Proteomes" id="UP000314986">
    <property type="component" value="Unassembled WGS sequence"/>
</dbReference>
<dbReference type="InParanoid" id="A0A4W3I770"/>
<organism evidence="2 3">
    <name type="scientific">Callorhinchus milii</name>
    <name type="common">Ghost shark</name>
    <dbReference type="NCBI Taxonomy" id="7868"/>
    <lineage>
        <taxon>Eukaryota</taxon>
        <taxon>Metazoa</taxon>
        <taxon>Chordata</taxon>
        <taxon>Craniata</taxon>
        <taxon>Vertebrata</taxon>
        <taxon>Chondrichthyes</taxon>
        <taxon>Holocephali</taxon>
        <taxon>Chimaeriformes</taxon>
        <taxon>Callorhinchidae</taxon>
        <taxon>Callorhinchus</taxon>
    </lineage>
</organism>
<reference evidence="2" key="4">
    <citation type="submission" date="2025-08" db="UniProtKB">
        <authorList>
            <consortium name="Ensembl"/>
        </authorList>
    </citation>
    <scope>IDENTIFICATION</scope>
</reference>
<reference evidence="3" key="3">
    <citation type="journal article" date="2014" name="Nature">
        <title>Elephant shark genome provides unique insights into gnathostome evolution.</title>
        <authorList>
            <consortium name="International Elephant Shark Genome Sequencing Consortium"/>
            <person name="Venkatesh B."/>
            <person name="Lee A.P."/>
            <person name="Ravi V."/>
            <person name="Maurya A.K."/>
            <person name="Lian M.M."/>
            <person name="Swann J.B."/>
            <person name="Ohta Y."/>
            <person name="Flajnik M.F."/>
            <person name="Sutoh Y."/>
            <person name="Kasahara M."/>
            <person name="Hoon S."/>
            <person name="Gangu V."/>
            <person name="Roy S.W."/>
            <person name="Irimia M."/>
            <person name="Korzh V."/>
            <person name="Kondrychyn I."/>
            <person name="Lim Z.W."/>
            <person name="Tay B.H."/>
            <person name="Tohari S."/>
            <person name="Kong K.W."/>
            <person name="Ho S."/>
            <person name="Lorente-Galdos B."/>
            <person name="Quilez J."/>
            <person name="Marques-Bonet T."/>
            <person name="Raney B.J."/>
            <person name="Ingham P.W."/>
            <person name="Tay A."/>
            <person name="Hillier L.W."/>
            <person name="Minx P."/>
            <person name="Boehm T."/>
            <person name="Wilson R.K."/>
            <person name="Brenner S."/>
            <person name="Warren W.C."/>
        </authorList>
    </citation>
    <scope>NUCLEOTIDE SEQUENCE [LARGE SCALE GENOMIC DNA]</scope>
</reference>
<dbReference type="AlphaFoldDB" id="A0A4W3I770"/>
<feature type="region of interest" description="Disordered" evidence="1">
    <location>
        <begin position="69"/>
        <end position="91"/>
    </location>
</feature>
<reference evidence="3" key="1">
    <citation type="journal article" date="2006" name="Science">
        <title>Ancient noncoding elements conserved in the human genome.</title>
        <authorList>
            <person name="Venkatesh B."/>
            <person name="Kirkness E.F."/>
            <person name="Loh Y.H."/>
            <person name="Halpern A.L."/>
            <person name="Lee A.P."/>
            <person name="Johnson J."/>
            <person name="Dandona N."/>
            <person name="Viswanathan L.D."/>
            <person name="Tay A."/>
            <person name="Venter J.C."/>
            <person name="Strausberg R.L."/>
            <person name="Brenner S."/>
        </authorList>
    </citation>
    <scope>NUCLEOTIDE SEQUENCE [LARGE SCALE GENOMIC DNA]</scope>
</reference>
<evidence type="ECO:0000313" key="2">
    <source>
        <dbReference type="Ensembl" id="ENSCMIP00000025874.1"/>
    </source>
</evidence>
<reference evidence="2" key="5">
    <citation type="submission" date="2025-09" db="UniProtKB">
        <authorList>
            <consortium name="Ensembl"/>
        </authorList>
    </citation>
    <scope>IDENTIFICATION</scope>
</reference>
<accession>A0A4W3I770</accession>